<feature type="region of interest" description="Disordered" evidence="5">
    <location>
        <begin position="102"/>
        <end position="132"/>
    </location>
</feature>
<dbReference type="SMART" id="SM00259">
    <property type="entry name" value="ZnF_A20"/>
    <property type="match status" value="1"/>
</dbReference>
<organism evidence="8 9">
    <name type="scientific">Adineta ricciae</name>
    <name type="common">Rotifer</name>
    <dbReference type="NCBI Taxonomy" id="249248"/>
    <lineage>
        <taxon>Eukaryota</taxon>
        <taxon>Metazoa</taxon>
        <taxon>Spiralia</taxon>
        <taxon>Gnathifera</taxon>
        <taxon>Rotifera</taxon>
        <taxon>Eurotatoria</taxon>
        <taxon>Bdelloidea</taxon>
        <taxon>Adinetida</taxon>
        <taxon>Adinetidae</taxon>
        <taxon>Adineta</taxon>
    </lineage>
</organism>
<dbReference type="SMART" id="SM00154">
    <property type="entry name" value="ZnF_AN1"/>
    <property type="match status" value="1"/>
</dbReference>
<feature type="compositionally biased region" description="Polar residues" evidence="5">
    <location>
        <begin position="110"/>
        <end position="121"/>
    </location>
</feature>
<dbReference type="InterPro" id="IPR050652">
    <property type="entry name" value="AN1_A20_ZnFinger"/>
</dbReference>
<dbReference type="PROSITE" id="PS51039">
    <property type="entry name" value="ZF_AN1"/>
    <property type="match status" value="1"/>
</dbReference>
<dbReference type="GO" id="GO:0008234">
    <property type="term" value="F:cysteine-type peptidase activity"/>
    <property type="evidence" value="ECO:0007669"/>
    <property type="project" value="InterPro"/>
</dbReference>
<dbReference type="InterPro" id="IPR002653">
    <property type="entry name" value="Znf_A20"/>
</dbReference>
<dbReference type="InterPro" id="IPR038765">
    <property type="entry name" value="Papain-like_cys_pep_sf"/>
</dbReference>
<dbReference type="InterPro" id="IPR035896">
    <property type="entry name" value="AN1-like_Znf"/>
</dbReference>
<dbReference type="InterPro" id="IPR000668">
    <property type="entry name" value="Peptidase_C1A_C"/>
</dbReference>
<dbReference type="CDD" id="cd02619">
    <property type="entry name" value="Peptidase_C1"/>
    <property type="match status" value="1"/>
</dbReference>
<dbReference type="AlphaFoldDB" id="A0A814DN49"/>
<evidence type="ECO:0000256" key="2">
    <source>
        <dbReference type="ARBA" id="ARBA00022771"/>
    </source>
</evidence>
<evidence type="ECO:0000256" key="4">
    <source>
        <dbReference type="PROSITE-ProRule" id="PRU00449"/>
    </source>
</evidence>
<feature type="compositionally biased region" description="Low complexity" evidence="5">
    <location>
        <begin position="53"/>
        <end position="71"/>
    </location>
</feature>
<keyword evidence="9" id="KW-1185">Reference proteome</keyword>
<accession>A0A814DN49</accession>
<dbReference type="EMBL" id="CAJNOR010000597">
    <property type="protein sequence ID" value="CAF0957918.1"/>
    <property type="molecule type" value="Genomic_DNA"/>
</dbReference>
<comment type="caution">
    <text evidence="8">The sequence shown here is derived from an EMBL/GenBank/DDBJ whole genome shotgun (WGS) entry which is preliminary data.</text>
</comment>
<dbReference type="GO" id="GO:0003677">
    <property type="term" value="F:DNA binding"/>
    <property type="evidence" value="ECO:0007669"/>
    <property type="project" value="InterPro"/>
</dbReference>
<feature type="domain" description="A20-type" evidence="6">
    <location>
        <begin position="5"/>
        <end position="39"/>
    </location>
</feature>
<dbReference type="Gene3D" id="1.20.5.4770">
    <property type="match status" value="1"/>
</dbReference>
<dbReference type="Proteomes" id="UP000663828">
    <property type="component" value="Unassembled WGS sequence"/>
</dbReference>
<dbReference type="Gene3D" id="3.90.70.10">
    <property type="entry name" value="Cysteine proteinases"/>
    <property type="match status" value="1"/>
</dbReference>
<evidence type="ECO:0000313" key="9">
    <source>
        <dbReference type="Proteomes" id="UP000663828"/>
    </source>
</evidence>
<dbReference type="Pfam" id="PF01754">
    <property type="entry name" value="zf-A20"/>
    <property type="match status" value="1"/>
</dbReference>
<dbReference type="GO" id="GO:0006508">
    <property type="term" value="P:proteolysis"/>
    <property type="evidence" value="ECO:0007669"/>
    <property type="project" value="InterPro"/>
</dbReference>
<evidence type="ECO:0000256" key="5">
    <source>
        <dbReference type="SAM" id="MobiDB-lite"/>
    </source>
</evidence>
<evidence type="ECO:0000313" key="8">
    <source>
        <dbReference type="EMBL" id="CAF0957918.1"/>
    </source>
</evidence>
<dbReference type="SUPFAM" id="SSF118310">
    <property type="entry name" value="AN1-like Zinc finger"/>
    <property type="match status" value="1"/>
</dbReference>
<name>A0A814DN49_ADIRI</name>
<dbReference type="InterPro" id="IPR025660">
    <property type="entry name" value="Pept_his_AS"/>
</dbReference>
<dbReference type="PANTHER" id="PTHR10634">
    <property type="entry name" value="AN1-TYPE ZINC FINGER PROTEIN"/>
    <property type="match status" value="1"/>
</dbReference>
<keyword evidence="2 4" id="KW-0863">Zinc-finger</keyword>
<dbReference type="Pfam" id="PF01428">
    <property type="entry name" value="zf-AN1"/>
    <property type="match status" value="1"/>
</dbReference>
<dbReference type="SUPFAM" id="SSF54001">
    <property type="entry name" value="Cysteine proteinases"/>
    <property type="match status" value="1"/>
</dbReference>
<evidence type="ECO:0000256" key="3">
    <source>
        <dbReference type="ARBA" id="ARBA00022833"/>
    </source>
</evidence>
<keyword evidence="1" id="KW-0479">Metal-binding</keyword>
<keyword evidence="3" id="KW-0862">Zinc</keyword>
<reference evidence="8" key="1">
    <citation type="submission" date="2021-02" db="EMBL/GenBank/DDBJ databases">
        <authorList>
            <person name="Nowell W R."/>
        </authorList>
    </citation>
    <scope>NUCLEOTIDE SEQUENCE</scope>
</reference>
<feature type="domain" description="AN1-type" evidence="7">
    <location>
        <begin position="190"/>
        <end position="238"/>
    </location>
</feature>
<feature type="region of interest" description="Disordered" evidence="5">
    <location>
        <begin position="51"/>
        <end position="82"/>
    </location>
</feature>
<dbReference type="PANTHER" id="PTHR10634:SF149">
    <property type="entry name" value="AN1-TYPE DOMAIN-CONTAINING PROTEIN-RELATED"/>
    <property type="match status" value="1"/>
</dbReference>
<feature type="region of interest" description="Disordered" evidence="5">
    <location>
        <begin position="497"/>
        <end position="611"/>
    </location>
</feature>
<protein>
    <submittedName>
        <fullName evidence="8">Uncharacterized protein</fullName>
    </submittedName>
</protein>
<dbReference type="GO" id="GO:0008270">
    <property type="term" value="F:zinc ion binding"/>
    <property type="evidence" value="ECO:0007669"/>
    <property type="project" value="UniProtKB-KW"/>
</dbReference>
<dbReference type="SUPFAM" id="SSF57716">
    <property type="entry name" value="Glucocorticoid receptor-like (DNA-binding domain)"/>
    <property type="match status" value="1"/>
</dbReference>
<dbReference type="PROSITE" id="PS51036">
    <property type="entry name" value="ZF_A20"/>
    <property type="match status" value="1"/>
</dbReference>
<dbReference type="Pfam" id="PF00112">
    <property type="entry name" value="Peptidase_C1"/>
    <property type="match status" value="1"/>
</dbReference>
<feature type="compositionally biased region" description="Acidic residues" evidence="5">
    <location>
        <begin position="501"/>
        <end position="611"/>
    </location>
</feature>
<dbReference type="Gene3D" id="4.10.1110.10">
    <property type="entry name" value="AN1-like Zinc finger"/>
    <property type="match status" value="1"/>
</dbReference>
<evidence type="ECO:0000259" key="6">
    <source>
        <dbReference type="PROSITE" id="PS51036"/>
    </source>
</evidence>
<dbReference type="SMART" id="SM00645">
    <property type="entry name" value="Pept_C1"/>
    <property type="match status" value="1"/>
</dbReference>
<sequence length="611" mass="68813">MEQPESNPTFCTNNCGFYGSSQFEGMCSKCYRDHVSRSMNTGRANSCNSYYASSTTPVTSTSQTLLSNTSTIDAQQTRDDQDEVVGHMDEDNELPQIESTVNKMDDDNSESPLATDEQSPTTKEDNDQPIDEPIASHINRVVSAPTMPIVISRNIDIPGKNDSNISFSVMETSSLGADSMSPVTASSVDKKKRNRCTWASCNKKLGLTGFDCRCGGQFCPLHRYANEHNCTFDYKEHGQNEIPSQRKPEKAKLQKNFRDYMQFSYSQLPPKVDLRFDMTPVEDQANIASCVANSFAGAYEYLLKKTSGSHIDVSRLFIYYNARVKDEESDDIDDSGCTITSAIESLEESGTCLESIWPYYTKRVNKCPSDDAYEAAENNKISDALQVNVDLLEMKSCLAQGFPFVFCMKLFKSFDKADEKGVVSMPKSNEKSRSSHGNHAMLAVGYSDNSRAFIVRNSWGADWGDRGYCYIPYGYMTDTDLCWDPWAVRKIETDDMGHENWDDEDEVDYGDGDDDEGEDEDDEDDDEEEEDDDDDEEENDDDCDIEDEEVEDEDEDDDDDDDDGEEDEDEDEDDDDDGGEEDEEEAEDGDDDDGEEDDEGEDEDEDEDDDE</sequence>
<gene>
    <name evidence="8" type="ORF">XAT740_LOCUS11022</name>
</gene>
<proteinExistence type="predicted"/>
<dbReference type="InterPro" id="IPR000058">
    <property type="entry name" value="Znf_AN1"/>
</dbReference>
<evidence type="ECO:0000256" key="1">
    <source>
        <dbReference type="ARBA" id="ARBA00022723"/>
    </source>
</evidence>
<dbReference type="PROSITE" id="PS00639">
    <property type="entry name" value="THIOL_PROTEASE_HIS"/>
    <property type="match status" value="1"/>
</dbReference>
<evidence type="ECO:0000259" key="7">
    <source>
        <dbReference type="PROSITE" id="PS51039"/>
    </source>
</evidence>